<sequence length="461" mass="52303">MTVQSGGPQSPARYLEEWDTAMDTKPVPGIFTVSGVLSRTQIGSSDEVLSRMAPKGKFLEMVFRKVPLVFLRGKCVGKFTVNQTEVPDQARAKTDRDEPISRKSRAPFDRVGFLSRLFVTWVHPLFWKGWRKTLDAEDLYRVPSADESARLAAKLTRSWDQEQNILDSTKRPSLLRALVREFGLVYMLTGVLACIEEVFLRILQPVFMGLLIRYYSRTLGDYPWIPDPENPQWSWIFGSGIMLCSVIYCFTHHALFFSLQRTGMRLRIACSSIVFQKALRLSQRSLAKTSAGQMVNLLSNDVNRFDQSLIMLHYLWVGPLQLCVATAVLYYELGFACFAGIAALIVFIPLQGGNGEHGRQNRPSGQERTKNTRWAQMFVSEKMENNTRCSCVYCAVAMENFQDPGLANPKQRDADIRGPTRRAVKRYKIPSQGDQVTANQGAKQRPQKTRARTQDHVIPEC</sequence>
<dbReference type="OrthoDB" id="6500128at2759"/>
<evidence type="ECO:0000256" key="10">
    <source>
        <dbReference type="SAM" id="Phobius"/>
    </source>
</evidence>
<dbReference type="PROSITE" id="PS50929">
    <property type="entry name" value="ABC_TM1F"/>
    <property type="match status" value="1"/>
</dbReference>
<keyword evidence="5" id="KW-0547">Nucleotide-binding</keyword>
<dbReference type="Gene3D" id="1.20.1560.10">
    <property type="entry name" value="ABC transporter type 1, transmembrane domain"/>
    <property type="match status" value="1"/>
</dbReference>
<dbReference type="InterPro" id="IPR011527">
    <property type="entry name" value="ABC1_TM_dom"/>
</dbReference>
<feature type="transmembrane region" description="Helical" evidence="10">
    <location>
        <begin position="235"/>
        <end position="257"/>
    </location>
</feature>
<feature type="transmembrane region" description="Helical" evidence="10">
    <location>
        <begin position="333"/>
        <end position="350"/>
    </location>
</feature>
<dbReference type="InterPro" id="IPR050173">
    <property type="entry name" value="ABC_transporter_C-like"/>
</dbReference>
<evidence type="ECO:0000256" key="7">
    <source>
        <dbReference type="ARBA" id="ARBA00022989"/>
    </source>
</evidence>
<dbReference type="GO" id="GO:0016020">
    <property type="term" value="C:membrane"/>
    <property type="evidence" value="ECO:0007669"/>
    <property type="project" value="UniProtKB-SubCell"/>
</dbReference>
<keyword evidence="7 10" id="KW-1133">Transmembrane helix</keyword>
<evidence type="ECO:0000256" key="9">
    <source>
        <dbReference type="SAM" id="MobiDB-lite"/>
    </source>
</evidence>
<comment type="similarity">
    <text evidence="2">Belongs to the ABC transporter superfamily. ABCC family. Conjugate transporter (TC 3.A.1.208) subfamily.</text>
</comment>
<dbReference type="EMBL" id="CAJPEX010000233">
    <property type="protein sequence ID" value="CAG0914466.1"/>
    <property type="molecule type" value="Genomic_DNA"/>
</dbReference>
<dbReference type="PANTHER" id="PTHR24223">
    <property type="entry name" value="ATP-BINDING CASSETTE SUB-FAMILY C"/>
    <property type="match status" value="1"/>
</dbReference>
<name>A0A7R9GAW6_9CRUS</name>
<feature type="compositionally biased region" description="Polar residues" evidence="9">
    <location>
        <begin position="432"/>
        <end position="442"/>
    </location>
</feature>
<feature type="domain" description="ABC transmembrane type-1" evidence="11">
    <location>
        <begin position="198"/>
        <end position="351"/>
    </location>
</feature>
<keyword evidence="4 10" id="KW-0812">Transmembrane</keyword>
<accession>A0A7R9GAW6</accession>
<feature type="region of interest" description="Disordered" evidence="9">
    <location>
        <begin position="430"/>
        <end position="461"/>
    </location>
</feature>
<dbReference type="AlphaFoldDB" id="A0A7R9GAW6"/>
<evidence type="ECO:0000256" key="5">
    <source>
        <dbReference type="ARBA" id="ARBA00022741"/>
    </source>
</evidence>
<reference evidence="12" key="1">
    <citation type="submission" date="2020-11" db="EMBL/GenBank/DDBJ databases">
        <authorList>
            <person name="Tran Van P."/>
        </authorList>
    </citation>
    <scope>NUCLEOTIDE SEQUENCE</scope>
</reference>
<evidence type="ECO:0000313" key="12">
    <source>
        <dbReference type="EMBL" id="CAD7274314.1"/>
    </source>
</evidence>
<keyword evidence="8 10" id="KW-0472">Membrane</keyword>
<dbReference type="SUPFAM" id="SSF90123">
    <property type="entry name" value="ABC transporter transmembrane region"/>
    <property type="match status" value="1"/>
</dbReference>
<proteinExistence type="inferred from homology"/>
<keyword evidence="6" id="KW-0067">ATP-binding</keyword>
<dbReference type="InterPro" id="IPR036640">
    <property type="entry name" value="ABC1_TM_sf"/>
</dbReference>
<feature type="transmembrane region" description="Helical" evidence="10">
    <location>
        <begin position="184"/>
        <end position="215"/>
    </location>
</feature>
<dbReference type="PANTHER" id="PTHR24223:SF456">
    <property type="entry name" value="MULTIDRUG RESISTANCE-ASSOCIATED PROTEIN LETHAL(2)03659"/>
    <property type="match status" value="1"/>
</dbReference>
<keyword evidence="3" id="KW-0813">Transport</keyword>
<dbReference type="GO" id="GO:0005524">
    <property type="term" value="F:ATP binding"/>
    <property type="evidence" value="ECO:0007669"/>
    <property type="project" value="UniProtKB-KW"/>
</dbReference>
<evidence type="ECO:0000256" key="8">
    <source>
        <dbReference type="ARBA" id="ARBA00023136"/>
    </source>
</evidence>
<evidence type="ECO:0000256" key="1">
    <source>
        <dbReference type="ARBA" id="ARBA00004141"/>
    </source>
</evidence>
<evidence type="ECO:0000259" key="11">
    <source>
        <dbReference type="PROSITE" id="PS50929"/>
    </source>
</evidence>
<dbReference type="Pfam" id="PF00664">
    <property type="entry name" value="ABC_membrane"/>
    <property type="match status" value="1"/>
</dbReference>
<gene>
    <name evidence="12" type="ORF">NMOB1V02_LOCUS2155</name>
</gene>
<feature type="compositionally biased region" description="Basic and acidic residues" evidence="9">
    <location>
        <begin position="452"/>
        <end position="461"/>
    </location>
</feature>
<organism evidence="12">
    <name type="scientific">Notodromas monacha</name>
    <dbReference type="NCBI Taxonomy" id="399045"/>
    <lineage>
        <taxon>Eukaryota</taxon>
        <taxon>Metazoa</taxon>
        <taxon>Ecdysozoa</taxon>
        <taxon>Arthropoda</taxon>
        <taxon>Crustacea</taxon>
        <taxon>Oligostraca</taxon>
        <taxon>Ostracoda</taxon>
        <taxon>Podocopa</taxon>
        <taxon>Podocopida</taxon>
        <taxon>Cypridocopina</taxon>
        <taxon>Cypridoidea</taxon>
        <taxon>Cyprididae</taxon>
        <taxon>Notodromas</taxon>
    </lineage>
</organism>
<dbReference type="EMBL" id="OA882270">
    <property type="protein sequence ID" value="CAD7274314.1"/>
    <property type="molecule type" value="Genomic_DNA"/>
</dbReference>
<keyword evidence="13" id="KW-1185">Reference proteome</keyword>
<evidence type="ECO:0000256" key="6">
    <source>
        <dbReference type="ARBA" id="ARBA00022840"/>
    </source>
</evidence>
<evidence type="ECO:0000256" key="2">
    <source>
        <dbReference type="ARBA" id="ARBA00009726"/>
    </source>
</evidence>
<evidence type="ECO:0000256" key="4">
    <source>
        <dbReference type="ARBA" id="ARBA00022692"/>
    </source>
</evidence>
<protein>
    <recommendedName>
        <fullName evidence="11">ABC transmembrane type-1 domain-containing protein</fullName>
    </recommendedName>
</protein>
<evidence type="ECO:0000313" key="13">
    <source>
        <dbReference type="Proteomes" id="UP000678499"/>
    </source>
</evidence>
<dbReference type="Proteomes" id="UP000678499">
    <property type="component" value="Unassembled WGS sequence"/>
</dbReference>
<comment type="subcellular location">
    <subcellularLocation>
        <location evidence="1">Membrane</location>
        <topology evidence="1">Multi-pass membrane protein</topology>
    </subcellularLocation>
</comment>
<evidence type="ECO:0000256" key="3">
    <source>
        <dbReference type="ARBA" id="ARBA00022448"/>
    </source>
</evidence>
<dbReference type="GO" id="GO:0140359">
    <property type="term" value="F:ABC-type transporter activity"/>
    <property type="evidence" value="ECO:0007669"/>
    <property type="project" value="InterPro"/>
</dbReference>